<gene>
    <name evidence="2" type="ORF">ARMSODRAFT_961780</name>
</gene>
<reference evidence="3" key="1">
    <citation type="journal article" date="2017" name="Nat. Ecol. Evol.">
        <title>Genome expansion and lineage-specific genetic innovations in the forest pathogenic fungi Armillaria.</title>
        <authorList>
            <person name="Sipos G."/>
            <person name="Prasanna A.N."/>
            <person name="Walter M.C."/>
            <person name="O'Connor E."/>
            <person name="Balint B."/>
            <person name="Krizsan K."/>
            <person name="Kiss B."/>
            <person name="Hess J."/>
            <person name="Varga T."/>
            <person name="Slot J."/>
            <person name="Riley R."/>
            <person name="Boka B."/>
            <person name="Rigling D."/>
            <person name="Barry K."/>
            <person name="Lee J."/>
            <person name="Mihaltcheva S."/>
            <person name="LaButti K."/>
            <person name="Lipzen A."/>
            <person name="Waldron R."/>
            <person name="Moloney N.M."/>
            <person name="Sperisen C."/>
            <person name="Kredics L."/>
            <person name="Vagvoelgyi C."/>
            <person name="Patrignani A."/>
            <person name="Fitzpatrick D."/>
            <person name="Nagy I."/>
            <person name="Doyle S."/>
            <person name="Anderson J.B."/>
            <person name="Grigoriev I.V."/>
            <person name="Gueldener U."/>
            <person name="Muensterkoetter M."/>
            <person name="Nagy L.G."/>
        </authorList>
    </citation>
    <scope>NUCLEOTIDE SEQUENCE [LARGE SCALE GENOMIC DNA]</scope>
    <source>
        <strain evidence="3">28-4</strain>
    </source>
</reference>
<evidence type="ECO:0000313" key="2">
    <source>
        <dbReference type="EMBL" id="PBK64602.1"/>
    </source>
</evidence>
<proteinExistence type="predicted"/>
<dbReference type="AlphaFoldDB" id="A0A2H3BC53"/>
<sequence>MAQGLRSFLPHPVASAIRSYSLYVSSHLNAYMIDVSSVRSSLHPRRRRQKSKFAPNAHL</sequence>
<protein>
    <submittedName>
        <fullName evidence="2">Uncharacterized protein</fullName>
    </submittedName>
</protein>
<name>A0A2H3BC53_9AGAR</name>
<keyword evidence="3" id="KW-1185">Reference proteome</keyword>
<evidence type="ECO:0000256" key="1">
    <source>
        <dbReference type="SAM" id="MobiDB-lite"/>
    </source>
</evidence>
<dbReference type="EMBL" id="KZ293450">
    <property type="protein sequence ID" value="PBK64602.1"/>
    <property type="molecule type" value="Genomic_DNA"/>
</dbReference>
<evidence type="ECO:0000313" key="3">
    <source>
        <dbReference type="Proteomes" id="UP000218334"/>
    </source>
</evidence>
<accession>A0A2H3BC53</accession>
<organism evidence="2 3">
    <name type="scientific">Armillaria solidipes</name>
    <dbReference type="NCBI Taxonomy" id="1076256"/>
    <lineage>
        <taxon>Eukaryota</taxon>
        <taxon>Fungi</taxon>
        <taxon>Dikarya</taxon>
        <taxon>Basidiomycota</taxon>
        <taxon>Agaricomycotina</taxon>
        <taxon>Agaricomycetes</taxon>
        <taxon>Agaricomycetidae</taxon>
        <taxon>Agaricales</taxon>
        <taxon>Marasmiineae</taxon>
        <taxon>Physalacriaceae</taxon>
        <taxon>Armillaria</taxon>
    </lineage>
</organism>
<feature type="region of interest" description="Disordered" evidence="1">
    <location>
        <begin position="39"/>
        <end position="59"/>
    </location>
</feature>
<feature type="compositionally biased region" description="Basic residues" evidence="1">
    <location>
        <begin position="42"/>
        <end position="51"/>
    </location>
</feature>
<dbReference type="Proteomes" id="UP000218334">
    <property type="component" value="Unassembled WGS sequence"/>
</dbReference>